<name>A0A9W6ET05_9LACO</name>
<sequence>MNNNIKQHFRKNEAPFLEYSDDLVNEVLSQYRPILTNFINPRQLYLLKTIVNHYNDVKLSYFGGSDNAEMQRAIIHPDYFQPQKQDFKLTLFNIDYPVKFNQINHSQILGTLMGTGIKRNVIGDIYTDGKIWQFLTEKEMEPYFRSQIDRVGRVKVGLESENLSKLVQPIDEWHQSNGTVSSLRIDNIVSTGFHLSRKNSKILVKNGKIHVNWMICMHSDYELQIHDLISVRGFGRLRIDDVSGITKKNKIRIVIAKLKK</sequence>
<evidence type="ECO:0000259" key="2">
    <source>
        <dbReference type="SMART" id="SM00363"/>
    </source>
</evidence>
<dbReference type="InterPro" id="IPR040591">
    <property type="entry name" value="RqcP2_RBD"/>
</dbReference>
<dbReference type="InterPro" id="IPR012677">
    <property type="entry name" value="Nucleotide-bd_a/b_plait_sf"/>
</dbReference>
<protein>
    <submittedName>
        <fullName evidence="3">RNA-binding protein</fullName>
    </submittedName>
</protein>
<keyword evidence="4" id="KW-1185">Reference proteome</keyword>
<reference evidence="3" key="2">
    <citation type="journal article" date="2023" name="PLoS ONE">
        <title>Philodulcilactobacillus myokoensis gen. nov., sp. nov., a fructophilic, acidophilic, and agar-phobic lactic acid bacterium isolated from fermented vegetable extracts.</title>
        <authorList>
            <person name="Kouya T."/>
            <person name="Ishiyama Y."/>
            <person name="Ohashi S."/>
            <person name="Kumakubo R."/>
            <person name="Yamazaki T."/>
            <person name="Otaki T."/>
        </authorList>
    </citation>
    <scope>NUCLEOTIDE SEQUENCE</scope>
    <source>
        <strain evidence="3">WR16-4</strain>
    </source>
</reference>
<dbReference type="InterPro" id="IPR002942">
    <property type="entry name" value="S4_RNA-bd"/>
</dbReference>
<organism evidence="3 4">
    <name type="scientific">Philodulcilactobacillus myokoensis</name>
    <dbReference type="NCBI Taxonomy" id="2929573"/>
    <lineage>
        <taxon>Bacteria</taxon>
        <taxon>Bacillati</taxon>
        <taxon>Bacillota</taxon>
        <taxon>Bacilli</taxon>
        <taxon>Lactobacillales</taxon>
        <taxon>Lactobacillaceae</taxon>
        <taxon>Philodulcilactobacillus</taxon>
    </lineage>
</organism>
<reference evidence="3" key="1">
    <citation type="submission" date="2022-07" db="EMBL/GenBank/DDBJ databases">
        <authorList>
            <person name="Kouya T."/>
            <person name="Ishiyama Y."/>
        </authorList>
    </citation>
    <scope>NUCLEOTIDE SEQUENCE</scope>
    <source>
        <strain evidence="3">WR16-4</strain>
    </source>
</reference>
<dbReference type="PANTHER" id="PTHR13633:SF3">
    <property type="entry name" value="MITOCHONDRIAL TRANSCRIPTION RESCUE FACTOR 1"/>
    <property type="match status" value="1"/>
</dbReference>
<gene>
    <name evidence="3" type="ORF">WR164_09960</name>
</gene>
<dbReference type="InterPro" id="IPR048443">
    <property type="entry name" value="RqcP2_N"/>
</dbReference>
<dbReference type="Gene3D" id="3.30.70.330">
    <property type="match status" value="1"/>
</dbReference>
<dbReference type="SMART" id="SM00363">
    <property type="entry name" value="S4"/>
    <property type="match status" value="1"/>
</dbReference>
<dbReference type="PROSITE" id="PS50889">
    <property type="entry name" value="S4"/>
    <property type="match status" value="1"/>
</dbReference>
<feature type="domain" description="RNA-binding S4" evidence="2">
    <location>
        <begin position="183"/>
        <end position="240"/>
    </location>
</feature>
<dbReference type="PANTHER" id="PTHR13633">
    <property type="entry name" value="MITOCHONDRIAL TRANSCRIPTION RESCUE FACTOR 1"/>
    <property type="match status" value="1"/>
</dbReference>
<evidence type="ECO:0000256" key="1">
    <source>
        <dbReference type="PROSITE-ProRule" id="PRU00182"/>
    </source>
</evidence>
<evidence type="ECO:0000313" key="3">
    <source>
        <dbReference type="EMBL" id="GLB47017.1"/>
    </source>
</evidence>
<dbReference type="SUPFAM" id="SSF55174">
    <property type="entry name" value="Alpha-L RNA-binding motif"/>
    <property type="match status" value="1"/>
</dbReference>
<evidence type="ECO:0000313" key="4">
    <source>
        <dbReference type="Proteomes" id="UP001144204"/>
    </source>
</evidence>
<proteinExistence type="predicted"/>
<dbReference type="Gene3D" id="3.30.1370.160">
    <property type="match status" value="1"/>
</dbReference>
<dbReference type="Pfam" id="PF17774">
    <property type="entry name" value="YlmH_RBD"/>
    <property type="match status" value="1"/>
</dbReference>
<dbReference type="Pfam" id="PF21278">
    <property type="entry name" value="YlmH_1st"/>
    <property type="match status" value="1"/>
</dbReference>
<dbReference type="CDD" id="cd00165">
    <property type="entry name" value="S4"/>
    <property type="match status" value="1"/>
</dbReference>
<keyword evidence="1" id="KW-0694">RNA-binding</keyword>
<accession>A0A9W6ET05</accession>
<dbReference type="AlphaFoldDB" id="A0A9W6ET05"/>
<dbReference type="GO" id="GO:0003723">
    <property type="term" value="F:RNA binding"/>
    <property type="evidence" value="ECO:0007669"/>
    <property type="project" value="UniProtKB-KW"/>
</dbReference>
<dbReference type="RefSeq" id="WP_286136474.1">
    <property type="nucleotide sequence ID" value="NZ_BRPL01000002.1"/>
</dbReference>
<comment type="caution">
    <text evidence="3">The sequence shown here is derived from an EMBL/GenBank/DDBJ whole genome shotgun (WGS) entry which is preliminary data.</text>
</comment>
<dbReference type="EMBL" id="BRPL01000002">
    <property type="protein sequence ID" value="GLB47017.1"/>
    <property type="molecule type" value="Genomic_DNA"/>
</dbReference>
<dbReference type="Proteomes" id="UP001144204">
    <property type="component" value="Unassembled WGS sequence"/>
</dbReference>